<dbReference type="Gene3D" id="3.30.200.20">
    <property type="entry name" value="Phosphorylase Kinase, domain 1"/>
    <property type="match status" value="1"/>
</dbReference>
<evidence type="ECO:0000256" key="1">
    <source>
        <dbReference type="ARBA" id="ARBA00006485"/>
    </source>
</evidence>
<dbReference type="PROSITE" id="PS00107">
    <property type="entry name" value="PROTEIN_KINASE_ATP"/>
    <property type="match status" value="1"/>
</dbReference>
<comment type="similarity">
    <text evidence="1">Belongs to the protein kinase superfamily. CMGC Ser/Thr protein kinase family. CDC2/CDKX subfamily.</text>
</comment>
<evidence type="ECO:0000256" key="10">
    <source>
        <dbReference type="ARBA" id="ARBA00042858"/>
    </source>
</evidence>
<evidence type="ECO:0000256" key="6">
    <source>
        <dbReference type="ARBA" id="ARBA00022840"/>
    </source>
</evidence>
<dbReference type="OrthoDB" id="329701at2759"/>
<evidence type="ECO:0000313" key="15">
    <source>
        <dbReference type="EMBL" id="KFG41228.1"/>
    </source>
</evidence>
<dbReference type="InterPro" id="IPR008271">
    <property type="entry name" value="Ser/Thr_kinase_AS"/>
</dbReference>
<proteinExistence type="inferred from homology"/>
<feature type="binding site" evidence="11">
    <location>
        <position position="84"/>
    </location>
    <ligand>
        <name>ATP</name>
        <dbReference type="ChEBI" id="CHEBI:30616"/>
    </ligand>
</feature>
<evidence type="ECO:0000256" key="3">
    <source>
        <dbReference type="ARBA" id="ARBA00022679"/>
    </source>
</evidence>
<dbReference type="EMBL" id="AHZU02000706">
    <property type="protein sequence ID" value="KFG41228.1"/>
    <property type="molecule type" value="Genomic_DNA"/>
</dbReference>
<dbReference type="FunFam" id="1.10.510.10:FF:000624">
    <property type="entry name" value="Mitogen-activated protein kinase"/>
    <property type="match status" value="1"/>
</dbReference>
<feature type="region of interest" description="Disordered" evidence="13">
    <location>
        <begin position="1"/>
        <end position="37"/>
    </location>
</feature>
<evidence type="ECO:0000259" key="14">
    <source>
        <dbReference type="PROSITE" id="PS50011"/>
    </source>
</evidence>
<keyword evidence="4 11" id="KW-0547">Nucleotide-binding</keyword>
<keyword evidence="5 15" id="KW-0418">Kinase</keyword>
<evidence type="ECO:0000256" key="2">
    <source>
        <dbReference type="ARBA" id="ARBA00022527"/>
    </source>
</evidence>
<evidence type="ECO:0000256" key="12">
    <source>
        <dbReference type="RuleBase" id="RU000304"/>
    </source>
</evidence>
<dbReference type="Proteomes" id="UP000028837">
    <property type="component" value="Unassembled WGS sequence"/>
</dbReference>
<feature type="domain" description="Protein kinase" evidence="14">
    <location>
        <begin position="55"/>
        <end position="360"/>
    </location>
</feature>
<dbReference type="VEuPathDB" id="ToxoDB:TGDOM2_281450"/>
<keyword evidence="2 12" id="KW-0723">Serine/threonine-protein kinase</keyword>
<evidence type="ECO:0000313" key="16">
    <source>
        <dbReference type="Proteomes" id="UP000028837"/>
    </source>
</evidence>
<protein>
    <recommendedName>
        <fullName evidence="8">Cyclin-dependent kinase 2 homolog</fullName>
    </recommendedName>
    <alternativeName>
        <fullName evidence="9">Cell division control protein 2 homolog</fullName>
    </alternativeName>
    <alternativeName>
        <fullName evidence="10">cdc2-related kinase 2</fullName>
    </alternativeName>
</protein>
<accession>A0A086KA10</accession>
<dbReference type="GO" id="GO:0005524">
    <property type="term" value="F:ATP binding"/>
    <property type="evidence" value="ECO:0007669"/>
    <property type="project" value="UniProtKB-UniRule"/>
</dbReference>
<feature type="compositionally biased region" description="Basic and acidic residues" evidence="13">
    <location>
        <begin position="396"/>
        <end position="413"/>
    </location>
</feature>
<dbReference type="PANTHER" id="PTHR24056">
    <property type="entry name" value="CELL DIVISION PROTEIN KINASE"/>
    <property type="match status" value="1"/>
</dbReference>
<organism evidence="15 16">
    <name type="scientific">Toxoplasma gondii GAB2-2007-GAL-DOM2</name>
    <dbReference type="NCBI Taxonomy" id="1130820"/>
    <lineage>
        <taxon>Eukaryota</taxon>
        <taxon>Sar</taxon>
        <taxon>Alveolata</taxon>
        <taxon>Apicomplexa</taxon>
        <taxon>Conoidasida</taxon>
        <taxon>Coccidia</taxon>
        <taxon>Eucoccidiorida</taxon>
        <taxon>Eimeriorina</taxon>
        <taxon>Sarcocystidae</taxon>
        <taxon>Toxoplasma</taxon>
    </lineage>
</organism>
<evidence type="ECO:0000256" key="11">
    <source>
        <dbReference type="PROSITE-ProRule" id="PRU10141"/>
    </source>
</evidence>
<feature type="compositionally biased region" description="Low complexity" evidence="13">
    <location>
        <begin position="10"/>
        <end position="30"/>
    </location>
</feature>
<evidence type="ECO:0000256" key="13">
    <source>
        <dbReference type="SAM" id="MobiDB-lite"/>
    </source>
</evidence>
<dbReference type="AlphaFoldDB" id="A0A086KA10"/>
<gene>
    <name evidence="15" type="ORF">TGDOM2_281450</name>
</gene>
<dbReference type="InterPro" id="IPR017441">
    <property type="entry name" value="Protein_kinase_ATP_BS"/>
</dbReference>
<name>A0A086KA10_TOXGO</name>
<evidence type="ECO:0000256" key="4">
    <source>
        <dbReference type="ARBA" id="ARBA00022741"/>
    </source>
</evidence>
<comment type="caution">
    <text evidence="15">The sequence shown here is derived from an EMBL/GenBank/DDBJ whole genome shotgun (WGS) entry which is preliminary data.</text>
</comment>
<evidence type="ECO:0000256" key="5">
    <source>
        <dbReference type="ARBA" id="ARBA00022777"/>
    </source>
</evidence>
<dbReference type="SMART" id="SM00220">
    <property type="entry name" value="S_TKc"/>
    <property type="match status" value="1"/>
</dbReference>
<sequence>MTACASPGHSSSSSSSSSSSTSSSSPSSSSALRQVSGQKARRSKLYGSCRSISDFEIKEVIGEGTYGRVWRAYDKRHNVVVAVKQMRLAQQQSSHEGFPRTAVREIGLLKQLQHPHIVELMEVACGPDLTLKSKAKKNNDQPYSGSNSVYLVFEHCERDLGVLLDTRTQPFSASEIKLIMRQLLLALHHLHSNFVIHRDVKLSNILISSNGSIKLADFGLTRTFTEPGHAMTDGVVTLWYRAPELLFGASTYSEKIDMWAVGCIFGELLLNNPFLPGKTEQEQVNLMCELLGVPEPKSWPEMEALPGYSQLRLPASPKTSSLRELFKKETPNCVDLLSRLLIYNPANRISARDALLHPYFTDQPAMSCVRLLSTNMQLTRQKQEARAKRRWPNVEGSEKEKSRQPRNAASDRENLILEAKRIHKASIFD</sequence>
<dbReference type="Gene3D" id="1.10.510.10">
    <property type="entry name" value="Transferase(Phosphotransferase) domain 1"/>
    <property type="match status" value="1"/>
</dbReference>
<evidence type="ECO:0000256" key="9">
    <source>
        <dbReference type="ARBA" id="ARBA00041902"/>
    </source>
</evidence>
<comment type="subunit">
    <text evidence="7">May form a complex composed of at least the catalytic subunit CRK2 and a cyclin.</text>
</comment>
<dbReference type="GO" id="GO:0005634">
    <property type="term" value="C:nucleus"/>
    <property type="evidence" value="ECO:0007669"/>
    <property type="project" value="TreeGrafter"/>
</dbReference>
<evidence type="ECO:0000256" key="7">
    <source>
        <dbReference type="ARBA" id="ARBA00038543"/>
    </source>
</evidence>
<keyword evidence="3 15" id="KW-0808">Transferase</keyword>
<dbReference type="GO" id="GO:0000307">
    <property type="term" value="C:cyclin-dependent protein kinase holoenzyme complex"/>
    <property type="evidence" value="ECO:0007669"/>
    <property type="project" value="TreeGrafter"/>
</dbReference>
<dbReference type="GO" id="GO:0008353">
    <property type="term" value="F:RNA polymerase II CTD heptapeptide repeat kinase activity"/>
    <property type="evidence" value="ECO:0007669"/>
    <property type="project" value="TreeGrafter"/>
</dbReference>
<dbReference type="PANTHER" id="PTHR24056:SF546">
    <property type="entry name" value="CYCLIN-DEPENDENT KINASE 12"/>
    <property type="match status" value="1"/>
</dbReference>
<dbReference type="SUPFAM" id="SSF56112">
    <property type="entry name" value="Protein kinase-like (PK-like)"/>
    <property type="match status" value="1"/>
</dbReference>
<reference evidence="15 16" key="1">
    <citation type="submission" date="2014-02" db="EMBL/GenBank/DDBJ databases">
        <authorList>
            <person name="Sibley D."/>
            <person name="Venepally P."/>
            <person name="Karamycheva S."/>
            <person name="Hadjithomas M."/>
            <person name="Khan A."/>
            <person name="Brunk B."/>
            <person name="Roos D."/>
            <person name="Caler E."/>
            <person name="Lorenzi H."/>
        </authorList>
    </citation>
    <scope>NUCLEOTIDE SEQUENCE [LARGE SCALE GENOMIC DNA]</scope>
    <source>
        <strain evidence="15 16">GAB2-2007-GAL-DOM2</strain>
    </source>
</reference>
<dbReference type="GO" id="GO:0032968">
    <property type="term" value="P:positive regulation of transcription elongation by RNA polymerase II"/>
    <property type="evidence" value="ECO:0007669"/>
    <property type="project" value="TreeGrafter"/>
</dbReference>
<dbReference type="PROSITE" id="PS00108">
    <property type="entry name" value="PROTEIN_KINASE_ST"/>
    <property type="match status" value="1"/>
</dbReference>
<dbReference type="CDD" id="cd07829">
    <property type="entry name" value="STKc_CDK_like"/>
    <property type="match status" value="1"/>
</dbReference>
<evidence type="ECO:0000256" key="8">
    <source>
        <dbReference type="ARBA" id="ARBA00039612"/>
    </source>
</evidence>
<dbReference type="Pfam" id="PF00069">
    <property type="entry name" value="Pkinase"/>
    <property type="match status" value="1"/>
</dbReference>
<dbReference type="PROSITE" id="PS50011">
    <property type="entry name" value="PROTEIN_KINASE_DOM"/>
    <property type="match status" value="1"/>
</dbReference>
<dbReference type="InterPro" id="IPR000719">
    <property type="entry name" value="Prot_kinase_dom"/>
</dbReference>
<keyword evidence="6 11" id="KW-0067">ATP-binding</keyword>
<dbReference type="InterPro" id="IPR011009">
    <property type="entry name" value="Kinase-like_dom_sf"/>
</dbReference>
<dbReference type="InterPro" id="IPR050108">
    <property type="entry name" value="CDK"/>
</dbReference>
<feature type="region of interest" description="Disordered" evidence="13">
    <location>
        <begin position="381"/>
        <end position="413"/>
    </location>
</feature>